<evidence type="ECO:0000313" key="3">
    <source>
        <dbReference type="Proteomes" id="UP000663829"/>
    </source>
</evidence>
<evidence type="ECO:0000313" key="1">
    <source>
        <dbReference type="EMBL" id="CAF1236533.1"/>
    </source>
</evidence>
<gene>
    <name evidence="1" type="ORF">GPM918_LOCUS25443</name>
    <name evidence="2" type="ORF">SRO942_LOCUS25448</name>
</gene>
<protein>
    <submittedName>
        <fullName evidence="1">Uncharacterized protein</fullName>
    </submittedName>
</protein>
<evidence type="ECO:0000313" key="2">
    <source>
        <dbReference type="EMBL" id="CAF3998854.1"/>
    </source>
</evidence>
<dbReference type="AlphaFoldDB" id="A0A814YYN1"/>
<dbReference type="EMBL" id="CAJOBC010009881">
    <property type="protein sequence ID" value="CAF3998854.1"/>
    <property type="molecule type" value="Genomic_DNA"/>
</dbReference>
<dbReference type="Proteomes" id="UP000663829">
    <property type="component" value="Unassembled WGS sequence"/>
</dbReference>
<reference evidence="1" key="1">
    <citation type="submission" date="2021-02" db="EMBL/GenBank/DDBJ databases">
        <authorList>
            <person name="Nowell W R."/>
        </authorList>
    </citation>
    <scope>NUCLEOTIDE SEQUENCE</scope>
</reference>
<name>A0A814YYN1_9BILA</name>
<organism evidence="1 3">
    <name type="scientific">Didymodactylos carnosus</name>
    <dbReference type="NCBI Taxonomy" id="1234261"/>
    <lineage>
        <taxon>Eukaryota</taxon>
        <taxon>Metazoa</taxon>
        <taxon>Spiralia</taxon>
        <taxon>Gnathifera</taxon>
        <taxon>Rotifera</taxon>
        <taxon>Eurotatoria</taxon>
        <taxon>Bdelloidea</taxon>
        <taxon>Philodinida</taxon>
        <taxon>Philodinidae</taxon>
        <taxon>Didymodactylos</taxon>
    </lineage>
</organism>
<accession>A0A814YYN1</accession>
<dbReference type="OrthoDB" id="6047194at2759"/>
<keyword evidence="3" id="KW-1185">Reference proteome</keyword>
<comment type="caution">
    <text evidence="1">The sequence shown here is derived from an EMBL/GenBank/DDBJ whole genome shotgun (WGS) entry which is preliminary data.</text>
</comment>
<dbReference type="EMBL" id="CAJNOQ010009877">
    <property type="protein sequence ID" value="CAF1236533.1"/>
    <property type="molecule type" value="Genomic_DNA"/>
</dbReference>
<proteinExistence type="predicted"/>
<dbReference type="Proteomes" id="UP000681722">
    <property type="component" value="Unassembled WGS sequence"/>
</dbReference>
<sequence>MAVIPNLLMDDKMNNDDKLCKASEKRWSYNMCECEARTDTTVPVKVKDFGVIDQCGVGLLSTCSCTDKTMVECGANCEKKVQEWVKSGCSGALLGIKRGTIMSYHHGDCQKGYGTKKYTCP</sequence>